<evidence type="ECO:0000259" key="1">
    <source>
        <dbReference type="Pfam" id="PF01710"/>
    </source>
</evidence>
<dbReference type="AlphaFoldDB" id="D2ZTX8"/>
<evidence type="ECO:0000313" key="3">
    <source>
        <dbReference type="Proteomes" id="UP000003344"/>
    </source>
</evidence>
<dbReference type="eggNOG" id="COG3415">
    <property type="taxonomic scope" value="Bacteria"/>
</dbReference>
<dbReference type="SUPFAM" id="SSF46689">
    <property type="entry name" value="Homeodomain-like"/>
    <property type="match status" value="1"/>
</dbReference>
<feature type="domain" description="Transposase Synechocystis PCC 6803" evidence="1">
    <location>
        <begin position="1"/>
        <end position="118"/>
    </location>
</feature>
<protein>
    <submittedName>
        <fullName evidence="2">Transposase</fullName>
    </submittedName>
</protein>
<sequence>MAYSIDFRQKALDHYEQHGNISQTARTFRITNRTLYQWIALKKETGSLQHRTKGGNSERIDKEELRRYVAEHPDAYQYEIAQHLGCTASNVGYLLKTLKITRKKKTTVYKEQDLQKSNRLPKTAGTIFRNAKGLLGRNGF</sequence>
<evidence type="ECO:0000313" key="2">
    <source>
        <dbReference type="EMBL" id="EFC89648.1"/>
    </source>
</evidence>
<name>D2ZTX8_NEIM2</name>
<reference evidence="2 3" key="1">
    <citation type="submission" date="2009-10" db="EMBL/GenBank/DDBJ databases">
        <authorList>
            <person name="Weinstock G."/>
            <person name="Sodergren E."/>
            <person name="Clifton S."/>
            <person name="Fulton L."/>
            <person name="Fulton B."/>
            <person name="Courtney L."/>
            <person name="Fronick C."/>
            <person name="Harrison M."/>
            <person name="Strong C."/>
            <person name="Farmer C."/>
            <person name="Delahaunty K."/>
            <person name="Markovic C."/>
            <person name="Hall O."/>
            <person name="Minx P."/>
            <person name="Tomlinson C."/>
            <person name="Mitreva M."/>
            <person name="Nelson J."/>
            <person name="Hou S."/>
            <person name="Wollam A."/>
            <person name="Pepin K.H."/>
            <person name="Johnson M."/>
            <person name="Bhonagiri V."/>
            <person name="Nash W.E."/>
            <person name="Warren W."/>
            <person name="Chinwalla A."/>
            <person name="Mardis E.R."/>
            <person name="Wilson R.K."/>
        </authorList>
    </citation>
    <scope>NUCLEOTIDE SEQUENCE [LARGE SCALE GENOMIC DNA]</scope>
    <source>
        <strain evidence="3">ATCC 25996 / DSM 4631 / NCTC 10774 / M26</strain>
    </source>
</reference>
<organism evidence="2 3">
    <name type="scientific">Neisseria mucosa (strain ATCC 25996 / DSM 4631 / NCTC 10774 / M26)</name>
    <dbReference type="NCBI Taxonomy" id="546266"/>
    <lineage>
        <taxon>Bacteria</taxon>
        <taxon>Pseudomonadati</taxon>
        <taxon>Pseudomonadota</taxon>
        <taxon>Betaproteobacteria</taxon>
        <taxon>Neisseriales</taxon>
        <taxon>Neisseriaceae</taxon>
        <taxon>Neisseria</taxon>
    </lineage>
</organism>
<dbReference type="Proteomes" id="UP000003344">
    <property type="component" value="Unassembled WGS sequence"/>
</dbReference>
<dbReference type="STRING" id="546266.NEIMUCOT_04066"/>
<proteinExistence type="predicted"/>
<dbReference type="InterPro" id="IPR009057">
    <property type="entry name" value="Homeodomain-like_sf"/>
</dbReference>
<gene>
    <name evidence="2" type="ORF">NEIMUCOT_04066</name>
</gene>
<dbReference type="Pfam" id="PF01710">
    <property type="entry name" value="HTH_Tnp_IS630"/>
    <property type="match status" value="1"/>
</dbReference>
<dbReference type="Gene3D" id="1.10.10.60">
    <property type="entry name" value="Homeodomain-like"/>
    <property type="match status" value="1"/>
</dbReference>
<dbReference type="EMBL" id="ACDX02000002">
    <property type="protein sequence ID" value="EFC89648.1"/>
    <property type="molecule type" value="Genomic_DNA"/>
</dbReference>
<accession>D2ZTX8</accession>
<comment type="caution">
    <text evidence="2">The sequence shown here is derived from an EMBL/GenBank/DDBJ whole genome shotgun (WGS) entry which is preliminary data.</text>
</comment>
<dbReference type="InterPro" id="IPR002622">
    <property type="entry name" value="Transposase_14"/>
</dbReference>